<proteinExistence type="inferred from homology"/>
<dbReference type="PANTHER" id="PTHR10351">
    <property type="entry name" value="TRANSCRIPTION FACTOR BTF3 FAMILY MEMBER"/>
    <property type="match status" value="1"/>
</dbReference>
<evidence type="ECO:0000256" key="4">
    <source>
        <dbReference type="ARBA" id="ARBA00022192"/>
    </source>
</evidence>
<name>A0A1Y2EQV3_9FUNG</name>
<evidence type="ECO:0000256" key="7">
    <source>
        <dbReference type="ARBA" id="ARBA00022927"/>
    </source>
</evidence>
<keyword evidence="5" id="KW-0813">Transport</keyword>
<dbReference type="InterPro" id="IPR039370">
    <property type="entry name" value="BTF3"/>
</dbReference>
<dbReference type="InterPro" id="IPR038187">
    <property type="entry name" value="NAC_A/B_dom_sf"/>
</dbReference>
<dbReference type="Gene3D" id="2.20.70.30">
    <property type="entry name" value="Nascent polypeptide-associated complex domain"/>
    <property type="match status" value="1"/>
</dbReference>
<keyword evidence="15" id="KW-1185">Reference proteome</keyword>
<keyword evidence="7" id="KW-0653">Protein transport</keyword>
<comment type="subcellular location">
    <subcellularLocation>
        <location evidence="2">Cytoplasm</location>
    </subcellularLocation>
    <subcellularLocation>
        <location evidence="1">Nucleus</location>
    </subcellularLocation>
</comment>
<dbReference type="GO" id="GO:0015031">
    <property type="term" value="P:protein transport"/>
    <property type="evidence" value="ECO:0007669"/>
    <property type="project" value="UniProtKB-KW"/>
</dbReference>
<feature type="non-terminal residue" evidence="14">
    <location>
        <position position="1"/>
    </location>
</feature>
<dbReference type="EMBL" id="MCOG01000031">
    <property type="protein sequence ID" value="ORY73973.1"/>
    <property type="molecule type" value="Genomic_DNA"/>
</dbReference>
<feature type="domain" description="NAC-A/B" evidence="13">
    <location>
        <begin position="35"/>
        <end position="100"/>
    </location>
</feature>
<keyword evidence="8 11" id="KW-0805">Transcription regulation</keyword>
<evidence type="ECO:0000313" key="15">
    <source>
        <dbReference type="Proteomes" id="UP000193920"/>
    </source>
</evidence>
<dbReference type="STRING" id="1754190.A0A1Y2EQV3"/>
<evidence type="ECO:0000256" key="9">
    <source>
        <dbReference type="ARBA" id="ARBA00023163"/>
    </source>
</evidence>
<keyword evidence="6" id="KW-0963">Cytoplasm</keyword>
<gene>
    <name evidence="14" type="ORF">LY90DRAFT_378443</name>
</gene>
<evidence type="ECO:0000313" key="14">
    <source>
        <dbReference type="EMBL" id="ORY73973.1"/>
    </source>
</evidence>
<comment type="similarity">
    <text evidence="3 11">Belongs to the NAC-beta family.</text>
</comment>
<evidence type="ECO:0000256" key="2">
    <source>
        <dbReference type="ARBA" id="ARBA00004496"/>
    </source>
</evidence>
<dbReference type="OrthoDB" id="8033832at2759"/>
<dbReference type="GO" id="GO:0005634">
    <property type="term" value="C:nucleus"/>
    <property type="evidence" value="ECO:0007669"/>
    <property type="project" value="UniProtKB-SubCell"/>
</dbReference>
<dbReference type="CDD" id="cd22055">
    <property type="entry name" value="NAC_BTF3"/>
    <property type="match status" value="1"/>
</dbReference>
<dbReference type="PROSITE" id="PS51151">
    <property type="entry name" value="NAC_AB"/>
    <property type="match status" value="1"/>
</dbReference>
<evidence type="ECO:0000256" key="6">
    <source>
        <dbReference type="ARBA" id="ARBA00022490"/>
    </source>
</evidence>
<evidence type="ECO:0000256" key="8">
    <source>
        <dbReference type="ARBA" id="ARBA00023015"/>
    </source>
</evidence>
<keyword evidence="10" id="KW-0539">Nucleus</keyword>
<dbReference type="Pfam" id="PF01849">
    <property type="entry name" value="NAC"/>
    <property type="match status" value="1"/>
</dbReference>
<dbReference type="Proteomes" id="UP000193920">
    <property type="component" value="Unassembled WGS sequence"/>
</dbReference>
<organism evidence="14 15">
    <name type="scientific">Neocallimastix californiae</name>
    <dbReference type="NCBI Taxonomy" id="1754190"/>
    <lineage>
        <taxon>Eukaryota</taxon>
        <taxon>Fungi</taxon>
        <taxon>Fungi incertae sedis</taxon>
        <taxon>Chytridiomycota</taxon>
        <taxon>Chytridiomycota incertae sedis</taxon>
        <taxon>Neocallimastigomycetes</taxon>
        <taxon>Neocallimastigales</taxon>
        <taxon>Neocallimastigaceae</taxon>
        <taxon>Neocallimastix</taxon>
    </lineage>
</organism>
<dbReference type="AlphaFoldDB" id="A0A1Y2EQV3"/>
<evidence type="ECO:0000256" key="10">
    <source>
        <dbReference type="ARBA" id="ARBA00023242"/>
    </source>
</evidence>
<dbReference type="FunFam" id="2.20.70.30:FF:000003">
    <property type="entry name" value="Nascent polypeptide-associated complex subunit beta"/>
    <property type="match status" value="1"/>
</dbReference>
<evidence type="ECO:0000256" key="1">
    <source>
        <dbReference type="ARBA" id="ARBA00004123"/>
    </source>
</evidence>
<protein>
    <recommendedName>
        <fullName evidence="4 11">Nascent polypeptide-associated complex subunit beta</fullName>
    </recommendedName>
</protein>
<evidence type="ECO:0000256" key="3">
    <source>
        <dbReference type="ARBA" id="ARBA00005296"/>
    </source>
</evidence>
<evidence type="ECO:0000256" key="11">
    <source>
        <dbReference type="RuleBase" id="RU361272"/>
    </source>
</evidence>
<feature type="compositionally biased region" description="Basic residues" evidence="12">
    <location>
        <begin position="20"/>
        <end position="30"/>
    </location>
</feature>
<comment type="caution">
    <text evidence="14">The sequence shown here is derived from an EMBL/GenBank/DDBJ whole genome shotgun (WGS) entry which is preliminary data.</text>
</comment>
<comment type="subunit">
    <text evidence="11">Part of the nascent polypeptide-associated complex (NAC).</text>
</comment>
<feature type="region of interest" description="Disordered" evidence="12">
    <location>
        <begin position="15"/>
        <end position="37"/>
    </location>
</feature>
<evidence type="ECO:0000256" key="12">
    <source>
        <dbReference type="SAM" id="MobiDB-lite"/>
    </source>
</evidence>
<keyword evidence="9 11" id="KW-0804">Transcription</keyword>
<sequence>MNNEKLSKLQTTVRIGGKGTPRRKMKKTHKTNIPGGDDKKLQAVLKKMGTQNISEIEEVNMFKDDGNIIHFDNPKVSASIASNTFIIDGKAQDKDLFELVPGIINQLGPESLASLKKLAEAAQSEVAAAGGEVPAAEATEEKDDEIPELVENFDEVAENKA</sequence>
<accession>A0A1Y2EQV3</accession>
<dbReference type="InterPro" id="IPR002715">
    <property type="entry name" value="Nas_poly-pep-assoc_cplx_dom"/>
</dbReference>
<dbReference type="SMART" id="SM01407">
    <property type="entry name" value="NAC"/>
    <property type="match status" value="1"/>
</dbReference>
<reference evidence="14 15" key="1">
    <citation type="submission" date="2016-08" db="EMBL/GenBank/DDBJ databases">
        <title>A Parts List for Fungal Cellulosomes Revealed by Comparative Genomics.</title>
        <authorList>
            <consortium name="DOE Joint Genome Institute"/>
            <person name="Haitjema C.H."/>
            <person name="Gilmore S.P."/>
            <person name="Henske J.K."/>
            <person name="Solomon K.V."/>
            <person name="De Groot R."/>
            <person name="Kuo A."/>
            <person name="Mondo S.J."/>
            <person name="Salamov A.A."/>
            <person name="Labutti K."/>
            <person name="Zhao Z."/>
            <person name="Chiniquy J."/>
            <person name="Barry K."/>
            <person name="Brewer H.M."/>
            <person name="Purvine S.O."/>
            <person name="Wright A.T."/>
            <person name="Boxma B."/>
            <person name="Van Alen T."/>
            <person name="Hackstein J.H."/>
            <person name="Baker S.E."/>
            <person name="Grigoriev I.V."/>
            <person name="O'Malley M.A."/>
        </authorList>
    </citation>
    <scope>NUCLEOTIDE SEQUENCE [LARGE SCALE GENOMIC DNA]</scope>
    <source>
        <strain evidence="14 15">G1</strain>
    </source>
</reference>
<evidence type="ECO:0000256" key="5">
    <source>
        <dbReference type="ARBA" id="ARBA00022448"/>
    </source>
</evidence>
<evidence type="ECO:0000259" key="13">
    <source>
        <dbReference type="PROSITE" id="PS51151"/>
    </source>
</evidence>
<dbReference type="GO" id="GO:0005737">
    <property type="term" value="C:cytoplasm"/>
    <property type="evidence" value="ECO:0007669"/>
    <property type="project" value="UniProtKB-SubCell"/>
</dbReference>